<protein>
    <recommendedName>
        <fullName evidence="1">DUF4132 domain-containing protein</fullName>
    </recommendedName>
</protein>
<dbReference type="AlphaFoldDB" id="A0A1W2BMF3"/>
<dbReference type="Proteomes" id="UP000192674">
    <property type="component" value="Unassembled WGS sequence"/>
</dbReference>
<evidence type="ECO:0000259" key="1">
    <source>
        <dbReference type="Pfam" id="PF13569"/>
    </source>
</evidence>
<gene>
    <name evidence="2" type="ORF">SAMN05661093_01819</name>
</gene>
<dbReference type="RefSeq" id="WP_084425419.1">
    <property type="nucleotide sequence ID" value="NZ_FWXV01000001.1"/>
</dbReference>
<feature type="domain" description="DUF4132" evidence="1">
    <location>
        <begin position="820"/>
        <end position="999"/>
    </location>
</feature>
<name>A0A1W2BMF3_KIBAR</name>
<evidence type="ECO:0000313" key="3">
    <source>
        <dbReference type="Proteomes" id="UP000192674"/>
    </source>
</evidence>
<dbReference type="EMBL" id="FWXV01000001">
    <property type="protein sequence ID" value="SMC73973.1"/>
    <property type="molecule type" value="Genomic_DNA"/>
</dbReference>
<proteinExistence type="predicted"/>
<dbReference type="InterPro" id="IPR025406">
    <property type="entry name" value="DUF4132"/>
</dbReference>
<dbReference type="Pfam" id="PF13569">
    <property type="entry name" value="DUF4132"/>
    <property type="match status" value="1"/>
</dbReference>
<organism evidence="2 3">
    <name type="scientific">Kibdelosporangium aridum</name>
    <dbReference type="NCBI Taxonomy" id="2030"/>
    <lineage>
        <taxon>Bacteria</taxon>
        <taxon>Bacillati</taxon>
        <taxon>Actinomycetota</taxon>
        <taxon>Actinomycetes</taxon>
        <taxon>Pseudonocardiales</taxon>
        <taxon>Pseudonocardiaceae</taxon>
        <taxon>Kibdelosporangium</taxon>
    </lineage>
</organism>
<accession>A0A1W2BMF3</accession>
<reference evidence="2 3" key="1">
    <citation type="submission" date="2017-04" db="EMBL/GenBank/DDBJ databases">
        <authorList>
            <person name="Afonso C.L."/>
            <person name="Miller P.J."/>
            <person name="Scott M.A."/>
            <person name="Spackman E."/>
            <person name="Goraichik I."/>
            <person name="Dimitrov K.M."/>
            <person name="Suarez D.L."/>
            <person name="Swayne D.E."/>
        </authorList>
    </citation>
    <scope>NUCLEOTIDE SEQUENCE [LARGE SCALE GENOMIC DNA]</scope>
    <source>
        <strain evidence="2 3">DSM 43828</strain>
    </source>
</reference>
<dbReference type="OrthoDB" id="4554725at2"/>
<evidence type="ECO:0000313" key="2">
    <source>
        <dbReference type="EMBL" id="SMC73973.1"/>
    </source>
</evidence>
<sequence length="1088" mass="118946">MDEDTFVMPSSWRRYVLPRRDRGKPVYQQDNQAAAAGAALVGKLRTSLDRILTDPRSDEKLADAGRAYLAGEVTPIGAAVVKMAATVDNYDRDDVSTLVHHWIAEHGAAFAAEAAVSCTKVHMSVEPMSTRHWQNRERPANWVVPQTTGISQQPYWVIIGSEVVRRALAAATDAEYAAAEAALEPLGAPGAANVLRAYFMPTRSDWVRESLGERFEYYLWLHTACSVGTADDLAALDGTHGIAFDKSVAYSVLDTVGPAVAPRLARELDSYSHAELRKRSLAILAVLPTDEAFTVLLDRLEQNKVQPALLTAMKAFPQRAARLLAARARNDNRARALFESHVKSHPDLELPPEVQAVADEVMTDAEALPIAPASLLPSLLVDPPWTRKRKKAKPVVVTGLNAPEPMISWAPGEREQWAAVRGFWEDWCDTDWPKNLQIYRKGNPHNVPGFHETAFFARGPADMIRPLLAEWVPGYTHYADEWGKVIVAKYGLDALPVAMRIAPASLELLMPYASVEVAELMADRFARLKNARRFTMDWFVRHGETAVRMLIPAALGTPGTARQNAEATLRFLGTQGHDLVAIAGEYGEKARSGIQALVGIDPTELLPAKIPAMGTWADPHVLPQIRLRDGQHALPPEAVRHLLTTAALSKPGQVYAGLPVARDVCDRASLSTFAWSVFELWLQAGAPSKDSWALNALGWFGDDDTVRTLSPLIRQWPGESQHQRAVAGLDVLAEIGTEVALAHLNGIAEKVKFKALKTRAQEKVAAIAAQLGLSREQLADRLVPRLGLDEAASLTIDYGTRTFTVGFDEQLKPYIVDSDGTRRKDLPKPGARDDQELAAAEYKRFTGLKKDVRTVAADQIHRLEMALITQRTWTAAEFHDLLAGHPLLWHIVRRLVWITDAGQTFRLAEDRTLASVDDDTFVLPEDAVVRVAHPVLLNPDALAAWGEVFADYEILQPFPQLGRPVHAVDPGDSLSDLLAPFDGAVVPVGKLLGLTKRGWVRGEPQDAGIECWITRPLPSGGAIVVGLEPGIAVGVVNEFPEQKLVGLSYSPTGDGYMYWSASQSASASPDLDAVTASEVLSELASLTT</sequence>
<keyword evidence="3" id="KW-1185">Reference proteome</keyword>